<dbReference type="EMBL" id="JABCRE010000003">
    <property type="protein sequence ID" value="NMW32003.1"/>
    <property type="molecule type" value="Genomic_DNA"/>
</dbReference>
<dbReference type="Proteomes" id="UP000561181">
    <property type="component" value="Unassembled WGS sequence"/>
</dbReference>
<dbReference type="Pfam" id="PF07470">
    <property type="entry name" value="Glyco_hydro_88"/>
    <property type="match status" value="1"/>
</dbReference>
<dbReference type="RefSeq" id="WP_170012291.1">
    <property type="nucleotide sequence ID" value="NZ_JABCRE010000003.1"/>
</dbReference>
<sequence>MKNYLRFAAAPLAMVIAAFPAQASAEHGEGHAASTAPCVSMIPAGSASALEAPTKASAKEIGCAVANWQLKANNDLSYIDGKFPQSSYNRGWVKATFFVGLDRFAEATNDEHLLARVRQYAYDSGLELGDRQWHGDDQTVAAVYASVALRDKTPEAMSKSMEQFDHIIAQNYTMSLEFIEPEDGHTEGTCQRRWCWADAIFMAPPAWAMTTKVSGDPKYLDYAAKETRAVIEYLQDPKTGLLFRDSRYFDLKTPSGKPVFWSRGNGWVFAGLARFIEAMPADHPERPLMIATFKTLADSLVSIQREDGYWPTSLMDAEYLTNPETSGTAFFGFGLAWGLNNGFLEGEKYTAARDKAWDAMRGSISDSGKVGWVQQIGKDPQLTDKDSTQLYAVGGTLLFASEMLD</sequence>
<organism evidence="3 4">
    <name type="scientific">Pontixanthobacter rizhaonensis</name>
    <dbReference type="NCBI Taxonomy" id="2730337"/>
    <lineage>
        <taxon>Bacteria</taxon>
        <taxon>Pseudomonadati</taxon>
        <taxon>Pseudomonadota</taxon>
        <taxon>Alphaproteobacteria</taxon>
        <taxon>Sphingomonadales</taxon>
        <taxon>Erythrobacteraceae</taxon>
        <taxon>Pontixanthobacter</taxon>
    </lineage>
</organism>
<dbReference type="InterPro" id="IPR012341">
    <property type="entry name" value="6hp_glycosidase-like_sf"/>
</dbReference>
<proteinExistence type="predicted"/>
<reference evidence="3 4" key="1">
    <citation type="submission" date="2020-04" db="EMBL/GenBank/DDBJ databases">
        <authorList>
            <person name="Liu A."/>
        </authorList>
    </citation>
    <scope>NUCLEOTIDE SEQUENCE [LARGE SCALE GENOMIC DNA]</scope>
    <source>
        <strain evidence="3 4">RZ02</strain>
    </source>
</reference>
<dbReference type="InterPro" id="IPR052043">
    <property type="entry name" value="PolySaccharide_Degr_Enz"/>
</dbReference>
<feature type="chain" id="PRO_5032566045" evidence="2">
    <location>
        <begin position="24"/>
        <end position="405"/>
    </location>
</feature>
<dbReference type="InterPro" id="IPR008928">
    <property type="entry name" value="6-hairpin_glycosidase_sf"/>
</dbReference>
<evidence type="ECO:0000313" key="4">
    <source>
        <dbReference type="Proteomes" id="UP000561181"/>
    </source>
</evidence>
<evidence type="ECO:0000256" key="2">
    <source>
        <dbReference type="SAM" id="SignalP"/>
    </source>
</evidence>
<dbReference type="SUPFAM" id="SSF48208">
    <property type="entry name" value="Six-hairpin glycosidases"/>
    <property type="match status" value="1"/>
</dbReference>
<evidence type="ECO:0000256" key="1">
    <source>
        <dbReference type="ARBA" id="ARBA00022801"/>
    </source>
</evidence>
<keyword evidence="4" id="KW-1185">Reference proteome</keyword>
<comment type="caution">
    <text evidence="3">The sequence shown here is derived from an EMBL/GenBank/DDBJ whole genome shotgun (WGS) entry which is preliminary data.</text>
</comment>
<accession>A0A848QMU2</accession>
<keyword evidence="1 3" id="KW-0378">Hydrolase</keyword>
<protein>
    <submittedName>
        <fullName evidence="3">Glycoside hydrolase family 88 protein</fullName>
    </submittedName>
</protein>
<dbReference type="InterPro" id="IPR010905">
    <property type="entry name" value="Glyco_hydro_88"/>
</dbReference>
<evidence type="ECO:0000313" key="3">
    <source>
        <dbReference type="EMBL" id="NMW32003.1"/>
    </source>
</evidence>
<dbReference type="PANTHER" id="PTHR33886">
    <property type="entry name" value="UNSATURATED RHAMNOGALACTURONAN HYDROLASE (EUROFUNG)"/>
    <property type="match status" value="1"/>
</dbReference>
<feature type="signal peptide" evidence="2">
    <location>
        <begin position="1"/>
        <end position="23"/>
    </location>
</feature>
<name>A0A848QMU2_9SPHN</name>
<dbReference type="AlphaFoldDB" id="A0A848QMU2"/>
<dbReference type="PANTHER" id="PTHR33886:SF8">
    <property type="entry name" value="UNSATURATED RHAMNOGALACTURONAN HYDROLASE (EUROFUNG)"/>
    <property type="match status" value="1"/>
</dbReference>
<dbReference type="Gene3D" id="1.50.10.10">
    <property type="match status" value="1"/>
</dbReference>
<dbReference type="GO" id="GO:0005975">
    <property type="term" value="P:carbohydrate metabolic process"/>
    <property type="evidence" value="ECO:0007669"/>
    <property type="project" value="InterPro"/>
</dbReference>
<dbReference type="GO" id="GO:0016787">
    <property type="term" value="F:hydrolase activity"/>
    <property type="evidence" value="ECO:0007669"/>
    <property type="project" value="UniProtKB-KW"/>
</dbReference>
<keyword evidence="2" id="KW-0732">Signal</keyword>
<gene>
    <name evidence="3" type="ORF">HKD42_08015</name>
</gene>